<dbReference type="Proteomes" id="UP000620025">
    <property type="component" value="Unassembled WGS sequence"/>
</dbReference>
<feature type="transmembrane region" description="Helical" evidence="1">
    <location>
        <begin position="160"/>
        <end position="186"/>
    </location>
</feature>
<proteinExistence type="predicted"/>
<organism evidence="2 3">
    <name type="scientific">Pseudomonas coleopterorum</name>
    <dbReference type="NCBI Taxonomy" id="1605838"/>
    <lineage>
        <taxon>Bacteria</taxon>
        <taxon>Pseudomonadati</taxon>
        <taxon>Pseudomonadota</taxon>
        <taxon>Gammaproteobacteria</taxon>
        <taxon>Pseudomonadales</taxon>
        <taxon>Pseudomonadaceae</taxon>
        <taxon>Pseudomonas</taxon>
    </lineage>
</organism>
<evidence type="ECO:0000313" key="3">
    <source>
        <dbReference type="Proteomes" id="UP000620025"/>
    </source>
</evidence>
<name>A0ABR9C538_9PSED</name>
<reference evidence="2 3" key="1">
    <citation type="journal article" date="2020" name="FEMS Microbiol. Ecol.">
        <title>Temporal dynamics of bacterial communities during seed development and maturation.</title>
        <authorList>
            <person name="Chesneau G."/>
            <person name="Torres-Cortes G."/>
            <person name="Briand M."/>
            <person name="Darrasse A."/>
            <person name="Preveaux A."/>
            <person name="Marais C."/>
            <person name="Jacques M.A."/>
            <person name="Shade A."/>
            <person name="Barret M."/>
        </authorList>
    </citation>
    <scope>NUCLEOTIDE SEQUENCE [LARGE SCALE GENOMIC DNA]</scope>
    <source>
        <strain evidence="2 3">CFBP13599</strain>
    </source>
</reference>
<keyword evidence="3" id="KW-1185">Reference proteome</keyword>
<keyword evidence="1" id="KW-0812">Transmembrane</keyword>
<feature type="transmembrane region" description="Helical" evidence="1">
    <location>
        <begin position="20"/>
        <end position="42"/>
    </location>
</feature>
<dbReference type="RefSeq" id="WP_192069030.1">
    <property type="nucleotide sequence ID" value="NZ_JACYWY010000004.1"/>
</dbReference>
<dbReference type="EMBL" id="JACYWZ010000009">
    <property type="protein sequence ID" value="MBD8771748.1"/>
    <property type="molecule type" value="Genomic_DNA"/>
</dbReference>
<feature type="transmembrane region" description="Helical" evidence="1">
    <location>
        <begin position="85"/>
        <end position="107"/>
    </location>
</feature>
<evidence type="ECO:0000256" key="1">
    <source>
        <dbReference type="SAM" id="Phobius"/>
    </source>
</evidence>
<keyword evidence="1" id="KW-0472">Membrane</keyword>
<keyword evidence="1" id="KW-1133">Transmembrane helix</keyword>
<accession>A0ABR9C538</accession>
<protein>
    <submittedName>
        <fullName evidence="2">Uncharacterized protein</fullName>
    </submittedName>
</protein>
<comment type="caution">
    <text evidence="2">The sequence shown here is derived from an EMBL/GenBank/DDBJ whole genome shotgun (WGS) entry which is preliminary data.</text>
</comment>
<feature type="transmembrane region" description="Helical" evidence="1">
    <location>
        <begin position="49"/>
        <end position="73"/>
    </location>
</feature>
<feature type="transmembrane region" description="Helical" evidence="1">
    <location>
        <begin position="206"/>
        <end position="227"/>
    </location>
</feature>
<gene>
    <name evidence="2" type="ORF">IFT38_19600</name>
</gene>
<sequence length="237" mass="22769">MSVLIGQDVVGSSLARIGGLAGMGIGGLTSAAVATVFLKGLFVGGVATVAGVTAVPAAVLVGGGTLIGGAFGYVAADIIEPLTGIAPSVLDILPGASALLVGVSLMIDGARRLITDPRVLKATSRVTDGAIHLVSRGTGIVAATWEELKAFETNLSKNSAAIASVGGLSAIGGTVGGVLAAGSVTALGSSSLGAVALSLGIVSAPVWPVVAGAVGGAALGVVAWRSFKRRSDGKSSS</sequence>
<evidence type="ECO:0000313" key="2">
    <source>
        <dbReference type="EMBL" id="MBD8771748.1"/>
    </source>
</evidence>